<name>A0A9N8W6U6_9GLOM</name>
<accession>A0A9N8W6U6</accession>
<comment type="caution">
    <text evidence="1">The sequence shown here is derived from an EMBL/GenBank/DDBJ whole genome shotgun (WGS) entry which is preliminary data.</text>
</comment>
<gene>
    <name evidence="1" type="ORF">PBRASI_LOCUS1162</name>
</gene>
<keyword evidence="2" id="KW-1185">Reference proteome</keyword>
<proteinExistence type="predicted"/>
<dbReference type="AlphaFoldDB" id="A0A9N8W6U6"/>
<evidence type="ECO:0000313" key="1">
    <source>
        <dbReference type="EMBL" id="CAG8472913.1"/>
    </source>
</evidence>
<sequence length="78" mass="8968">MSKDATMIYAKSGLEITIQNHNNKYFDVKDCLLAIAADEEELQSQEAGAYFLERLVKIAMDLFNSKTKEELRVRLLLK</sequence>
<organism evidence="1 2">
    <name type="scientific">Paraglomus brasilianum</name>
    <dbReference type="NCBI Taxonomy" id="144538"/>
    <lineage>
        <taxon>Eukaryota</taxon>
        <taxon>Fungi</taxon>
        <taxon>Fungi incertae sedis</taxon>
        <taxon>Mucoromycota</taxon>
        <taxon>Glomeromycotina</taxon>
        <taxon>Glomeromycetes</taxon>
        <taxon>Paraglomerales</taxon>
        <taxon>Paraglomeraceae</taxon>
        <taxon>Paraglomus</taxon>
    </lineage>
</organism>
<evidence type="ECO:0000313" key="2">
    <source>
        <dbReference type="Proteomes" id="UP000789739"/>
    </source>
</evidence>
<reference evidence="1" key="1">
    <citation type="submission" date="2021-06" db="EMBL/GenBank/DDBJ databases">
        <authorList>
            <person name="Kallberg Y."/>
            <person name="Tangrot J."/>
            <person name="Rosling A."/>
        </authorList>
    </citation>
    <scope>NUCLEOTIDE SEQUENCE</scope>
    <source>
        <strain evidence="1">BR232B</strain>
    </source>
</reference>
<protein>
    <submittedName>
        <fullName evidence="1">11690_t:CDS:1</fullName>
    </submittedName>
</protein>
<dbReference type="EMBL" id="CAJVPI010000070">
    <property type="protein sequence ID" value="CAG8472913.1"/>
    <property type="molecule type" value="Genomic_DNA"/>
</dbReference>
<feature type="non-terminal residue" evidence="1">
    <location>
        <position position="78"/>
    </location>
</feature>
<dbReference type="Proteomes" id="UP000789739">
    <property type="component" value="Unassembled WGS sequence"/>
</dbReference>